<sequence length="76" mass="9573">MEMFIHHFTIYILYELLRIVTTNYNEENILRSPYFLLFNKIFTKLEGTMLRLCRHIHCFLQRCKHYQLIRYDYVHN</sequence>
<organism evidence="1">
    <name type="scientific">Panstrongylus lignarius</name>
    <dbReference type="NCBI Taxonomy" id="156445"/>
    <lineage>
        <taxon>Eukaryota</taxon>
        <taxon>Metazoa</taxon>
        <taxon>Ecdysozoa</taxon>
        <taxon>Arthropoda</taxon>
        <taxon>Hexapoda</taxon>
        <taxon>Insecta</taxon>
        <taxon>Pterygota</taxon>
        <taxon>Neoptera</taxon>
        <taxon>Paraneoptera</taxon>
        <taxon>Hemiptera</taxon>
        <taxon>Heteroptera</taxon>
        <taxon>Panheteroptera</taxon>
        <taxon>Cimicomorpha</taxon>
        <taxon>Reduviidae</taxon>
        <taxon>Triatominae</taxon>
        <taxon>Panstrongylus</taxon>
    </lineage>
</organism>
<accession>A0A224Y508</accession>
<reference evidence="1" key="1">
    <citation type="journal article" date="2018" name="PLoS Negl. Trop. Dis.">
        <title>An insight into the salivary gland and fat body transcriptome of Panstrongylus lignarius (Hemiptera: Heteroptera), the main vector of Chagas disease in Peru.</title>
        <authorList>
            <person name="Nevoa J.C."/>
            <person name="Mendes M.T."/>
            <person name="da Silva M.V."/>
            <person name="Soares S.C."/>
            <person name="Oliveira C.J.F."/>
            <person name="Ribeiro J.M.C."/>
        </authorList>
    </citation>
    <scope>NUCLEOTIDE SEQUENCE</scope>
</reference>
<evidence type="ECO:0000313" key="1">
    <source>
        <dbReference type="EMBL" id="JAW15793.1"/>
    </source>
</evidence>
<dbReference type="EMBL" id="GFTR01000633">
    <property type="protein sequence ID" value="JAW15793.1"/>
    <property type="molecule type" value="Transcribed_RNA"/>
</dbReference>
<proteinExistence type="predicted"/>
<dbReference type="AlphaFoldDB" id="A0A224Y508"/>
<name>A0A224Y508_9HEMI</name>
<protein>
    <submittedName>
        <fullName evidence="1">Putative secreted protein</fullName>
    </submittedName>
</protein>